<dbReference type="EMBL" id="JAJADQ010000011">
    <property type="protein sequence ID" value="MCB2379615.1"/>
    <property type="molecule type" value="Genomic_DNA"/>
</dbReference>
<accession>A0ABS8AGP1</accession>
<name>A0ABS8AGP1_9BACT</name>
<sequence>MNIVKTLTPVLLGPGLVFTCFNSPIRGNPFKQLANPVYSQALDSITRQYLNSAHPNNSVWKLHQALVKQLRKARIDTILYYQAGCVGCEDLPERSELGKPAGRCTCAEDEQTVYLFWQDAGKVFGKRLHCCRSFPVAKANPAVISFYFQNKQHFQRGEQFYRDFEAYNRSHPQAVKFLPPFAVHDDVEQVFFYLRKDTLHFQVRKYDFTSVGKPKYLPYQWK</sequence>
<evidence type="ECO:0000313" key="2">
    <source>
        <dbReference type="Proteomes" id="UP001165297"/>
    </source>
</evidence>
<dbReference type="Proteomes" id="UP001165297">
    <property type="component" value="Unassembled WGS sequence"/>
</dbReference>
<evidence type="ECO:0000313" key="1">
    <source>
        <dbReference type="EMBL" id="MCB2379615.1"/>
    </source>
</evidence>
<reference evidence="1" key="1">
    <citation type="submission" date="2021-10" db="EMBL/GenBank/DDBJ databases">
        <authorList>
            <person name="Dean J.D."/>
            <person name="Kim M.K."/>
            <person name="Newey C.N."/>
            <person name="Stoker T.S."/>
            <person name="Thompson D.W."/>
            <person name="Grose J.H."/>
        </authorList>
    </citation>
    <scope>NUCLEOTIDE SEQUENCE</scope>
    <source>
        <strain evidence="1">BT635</strain>
    </source>
</reference>
<proteinExistence type="predicted"/>
<comment type="caution">
    <text evidence="1">The sequence shown here is derived from an EMBL/GenBank/DDBJ whole genome shotgun (WGS) entry which is preliminary data.</text>
</comment>
<organism evidence="1 2">
    <name type="scientific">Hymenobacter nitidus</name>
    <dbReference type="NCBI Taxonomy" id="2880929"/>
    <lineage>
        <taxon>Bacteria</taxon>
        <taxon>Pseudomonadati</taxon>
        <taxon>Bacteroidota</taxon>
        <taxon>Cytophagia</taxon>
        <taxon>Cytophagales</taxon>
        <taxon>Hymenobacteraceae</taxon>
        <taxon>Hymenobacter</taxon>
    </lineage>
</organism>
<protein>
    <submittedName>
        <fullName evidence="1">Uncharacterized protein</fullName>
    </submittedName>
</protein>
<keyword evidence="2" id="KW-1185">Reference proteome</keyword>
<gene>
    <name evidence="1" type="ORF">LGH70_18610</name>
</gene>
<dbReference type="RefSeq" id="WP_226188751.1">
    <property type="nucleotide sequence ID" value="NZ_JAJADQ010000011.1"/>
</dbReference>